<organism evidence="2 3">
    <name type="scientific">Multifurca ochricompacta</name>
    <dbReference type="NCBI Taxonomy" id="376703"/>
    <lineage>
        <taxon>Eukaryota</taxon>
        <taxon>Fungi</taxon>
        <taxon>Dikarya</taxon>
        <taxon>Basidiomycota</taxon>
        <taxon>Agaricomycotina</taxon>
        <taxon>Agaricomycetes</taxon>
        <taxon>Russulales</taxon>
        <taxon>Russulaceae</taxon>
        <taxon>Multifurca</taxon>
    </lineage>
</organism>
<keyword evidence="3" id="KW-1185">Reference proteome</keyword>
<protein>
    <submittedName>
        <fullName evidence="2">Uncharacterized protein</fullName>
    </submittedName>
</protein>
<dbReference type="EMBL" id="WTXG01000015">
    <property type="protein sequence ID" value="KAI0301223.1"/>
    <property type="molecule type" value="Genomic_DNA"/>
</dbReference>
<dbReference type="AlphaFoldDB" id="A0AAD4M4A3"/>
<evidence type="ECO:0000313" key="3">
    <source>
        <dbReference type="Proteomes" id="UP001203297"/>
    </source>
</evidence>
<name>A0AAD4M4A3_9AGAM</name>
<reference evidence="2" key="1">
    <citation type="journal article" date="2022" name="New Phytol.">
        <title>Evolutionary transition to the ectomycorrhizal habit in the genomes of a hyperdiverse lineage of mushroom-forming fungi.</title>
        <authorList>
            <person name="Looney B."/>
            <person name="Miyauchi S."/>
            <person name="Morin E."/>
            <person name="Drula E."/>
            <person name="Courty P.E."/>
            <person name="Kohler A."/>
            <person name="Kuo A."/>
            <person name="LaButti K."/>
            <person name="Pangilinan J."/>
            <person name="Lipzen A."/>
            <person name="Riley R."/>
            <person name="Andreopoulos W."/>
            <person name="He G."/>
            <person name="Johnson J."/>
            <person name="Nolan M."/>
            <person name="Tritt A."/>
            <person name="Barry K.W."/>
            <person name="Grigoriev I.V."/>
            <person name="Nagy L.G."/>
            <person name="Hibbett D."/>
            <person name="Henrissat B."/>
            <person name="Matheny P.B."/>
            <person name="Labbe J."/>
            <person name="Martin F.M."/>
        </authorList>
    </citation>
    <scope>NUCLEOTIDE SEQUENCE</scope>
    <source>
        <strain evidence="2">BPL690</strain>
    </source>
</reference>
<evidence type="ECO:0000313" key="2">
    <source>
        <dbReference type="EMBL" id="KAI0301223.1"/>
    </source>
</evidence>
<gene>
    <name evidence="2" type="ORF">B0F90DRAFT_1720486</name>
</gene>
<accession>A0AAD4M4A3</accession>
<sequence length="154" mass="17104">SVRKRQRPKKKKEKPMGDTTCVCIGRASCFRAGTKSTNSVRGCPSDDDTEAIGNGPWECGLWSAPAWPRKHDTYRIVRRKRSSGLTRVRVAVSTTVQLTLTRKPGIALNLLPKVGGSKRPSEEVAGTTRRKENWSVLLPPPWTSRTQTEASNYP</sequence>
<feature type="region of interest" description="Disordered" evidence="1">
    <location>
        <begin position="114"/>
        <end position="154"/>
    </location>
</feature>
<feature type="non-terminal residue" evidence="2">
    <location>
        <position position="154"/>
    </location>
</feature>
<proteinExistence type="predicted"/>
<evidence type="ECO:0000256" key="1">
    <source>
        <dbReference type="SAM" id="MobiDB-lite"/>
    </source>
</evidence>
<dbReference type="Proteomes" id="UP001203297">
    <property type="component" value="Unassembled WGS sequence"/>
</dbReference>
<feature type="compositionally biased region" description="Polar residues" evidence="1">
    <location>
        <begin position="143"/>
        <end position="154"/>
    </location>
</feature>
<comment type="caution">
    <text evidence="2">The sequence shown here is derived from an EMBL/GenBank/DDBJ whole genome shotgun (WGS) entry which is preliminary data.</text>
</comment>